<dbReference type="SMART" id="SM00448">
    <property type="entry name" value="REC"/>
    <property type="match status" value="1"/>
</dbReference>
<dbReference type="SUPFAM" id="SSF52172">
    <property type="entry name" value="CheY-like"/>
    <property type="match status" value="1"/>
</dbReference>
<dbReference type="HOGENOM" id="CLU_000445_11_10_5"/>
<accession>A0A0B5DZF0</accession>
<reference evidence="4 5" key="1">
    <citation type="journal article" date="2014" name="Int. J. Syst. Evol. Microbiol.">
        <title>Celeribacter indicus sp. nov., a polycyclic aromatic hydrocarbon-degrading bacterium from deep-sea sediment and reclassification of Huaishuia halophila as Celeribacter halophilus comb. nov.</title>
        <authorList>
            <person name="Lai Q."/>
            <person name="Cao J."/>
            <person name="Yuan J."/>
            <person name="Li F."/>
            <person name="Shao Z."/>
        </authorList>
    </citation>
    <scope>NUCLEOTIDE SEQUENCE [LARGE SCALE GENOMIC DNA]</scope>
    <source>
        <strain evidence="4">P73</strain>
    </source>
</reference>
<dbReference type="CDD" id="cd17546">
    <property type="entry name" value="REC_hyHK_CKI1_RcsC-like"/>
    <property type="match status" value="1"/>
</dbReference>
<dbReference type="GO" id="GO:0000160">
    <property type="term" value="P:phosphorelay signal transduction system"/>
    <property type="evidence" value="ECO:0007669"/>
    <property type="project" value="InterPro"/>
</dbReference>
<evidence type="ECO:0000256" key="1">
    <source>
        <dbReference type="ARBA" id="ARBA00022553"/>
    </source>
</evidence>
<evidence type="ECO:0000259" key="3">
    <source>
        <dbReference type="PROSITE" id="PS50110"/>
    </source>
</evidence>
<sequence length="319" mass="35420">MVDDDPNILRLMEGILSSLGHSDVVFAGSGEEALEIVVRSAYEFSTFFLDIEMPGLSGVDLCGAIRALPAHRHTPIIMLTAMTAKSYVDGAFLKGATDYLTKPIDVRELGARLRVAQMLYHEQRRAADARRKADTLRLEFSGGLPAPDSFQLADPIRIYDVPHVLDAVAMENYLYRMNRLKRFMFGAVGFKIRKVESLFALTTPVEFHGIVTDVAEAIFENLRGQDIMISYYGTGQFAALLPRNSSFDRDEFETALGLTLNEFGLTQEDGLPMDVSVAVGEHVQISMFDTNPQKLIAKALERVNSGRRPWHSASSILNV</sequence>
<dbReference type="AlphaFoldDB" id="A0A0B5DZF0"/>
<dbReference type="PANTHER" id="PTHR44591">
    <property type="entry name" value="STRESS RESPONSE REGULATOR PROTEIN 1"/>
    <property type="match status" value="1"/>
</dbReference>
<organism evidence="4 5">
    <name type="scientific">Celeribacter indicus</name>
    <dbReference type="NCBI Taxonomy" id="1208324"/>
    <lineage>
        <taxon>Bacteria</taxon>
        <taxon>Pseudomonadati</taxon>
        <taxon>Pseudomonadota</taxon>
        <taxon>Alphaproteobacteria</taxon>
        <taxon>Rhodobacterales</taxon>
        <taxon>Roseobacteraceae</taxon>
        <taxon>Celeribacter</taxon>
    </lineage>
</organism>
<feature type="domain" description="Response regulatory" evidence="3">
    <location>
        <begin position="1"/>
        <end position="117"/>
    </location>
</feature>
<dbReference type="InterPro" id="IPR001789">
    <property type="entry name" value="Sig_transdc_resp-reg_receiver"/>
</dbReference>
<proteinExistence type="predicted"/>
<dbReference type="Proteomes" id="UP000031521">
    <property type="component" value="Chromosome"/>
</dbReference>
<dbReference type="KEGG" id="cid:P73_3674"/>
<dbReference type="EMBL" id="CP004393">
    <property type="protein sequence ID" value="AJE48389.1"/>
    <property type="molecule type" value="Genomic_DNA"/>
</dbReference>
<feature type="modified residue" description="4-aspartylphosphate" evidence="2">
    <location>
        <position position="50"/>
    </location>
</feature>
<dbReference type="Pfam" id="PF00072">
    <property type="entry name" value="Response_reg"/>
    <property type="match status" value="1"/>
</dbReference>
<evidence type="ECO:0000256" key="2">
    <source>
        <dbReference type="PROSITE-ProRule" id="PRU00169"/>
    </source>
</evidence>
<evidence type="ECO:0000313" key="4">
    <source>
        <dbReference type="EMBL" id="AJE48389.1"/>
    </source>
</evidence>
<evidence type="ECO:0000313" key="5">
    <source>
        <dbReference type="Proteomes" id="UP000031521"/>
    </source>
</evidence>
<dbReference type="STRING" id="1208324.P73_3674"/>
<dbReference type="PROSITE" id="PS50110">
    <property type="entry name" value="RESPONSE_REGULATORY"/>
    <property type="match status" value="1"/>
</dbReference>
<keyword evidence="5" id="KW-1185">Reference proteome</keyword>
<dbReference type="PANTHER" id="PTHR44591:SF3">
    <property type="entry name" value="RESPONSE REGULATORY DOMAIN-CONTAINING PROTEIN"/>
    <property type="match status" value="1"/>
</dbReference>
<protein>
    <submittedName>
        <fullName evidence="4">Response regulator receiver modulated diguanylate cyclase</fullName>
    </submittedName>
</protein>
<keyword evidence="1 2" id="KW-0597">Phosphoprotein</keyword>
<name>A0A0B5DZF0_9RHOB</name>
<dbReference type="InterPro" id="IPR011006">
    <property type="entry name" value="CheY-like_superfamily"/>
</dbReference>
<dbReference type="InterPro" id="IPR050595">
    <property type="entry name" value="Bact_response_regulator"/>
</dbReference>
<dbReference type="Gene3D" id="3.40.50.2300">
    <property type="match status" value="1"/>
</dbReference>
<gene>
    <name evidence="4" type="ORF">P73_3674</name>
</gene>